<evidence type="ECO:0000259" key="2">
    <source>
        <dbReference type="Pfam" id="PF07484"/>
    </source>
</evidence>
<dbReference type="InterPro" id="IPR037053">
    <property type="entry name" value="Phage_tail_collar_dom_sf"/>
</dbReference>
<evidence type="ECO:0000313" key="4">
    <source>
        <dbReference type="Proteomes" id="UP001339167"/>
    </source>
</evidence>
<dbReference type="Gene3D" id="3.90.1340.10">
    <property type="entry name" value="Phage tail collar domain"/>
    <property type="match status" value="1"/>
</dbReference>
<accession>A0ABU7JAW5</accession>
<dbReference type="EMBL" id="JAUGZK010000001">
    <property type="protein sequence ID" value="MEE2022732.1"/>
    <property type="molecule type" value="Genomic_DNA"/>
</dbReference>
<comment type="caution">
    <text evidence="3">The sequence shown here is derived from an EMBL/GenBank/DDBJ whole genome shotgun (WGS) entry which is preliminary data.</text>
</comment>
<name>A0ABU7JAW5_9GAMM</name>
<dbReference type="SUPFAM" id="SSF88874">
    <property type="entry name" value="Receptor-binding domain of short tail fibre protein gp12"/>
    <property type="match status" value="1"/>
</dbReference>
<feature type="domain" description="Phage tail collar" evidence="2">
    <location>
        <begin position="7"/>
        <end position="63"/>
    </location>
</feature>
<dbReference type="Proteomes" id="UP001339167">
    <property type="component" value="Unassembled WGS sequence"/>
</dbReference>
<reference evidence="3 4" key="1">
    <citation type="submission" date="2023-06" db="EMBL/GenBank/DDBJ databases">
        <title>Alkalimonas sp., MEB004 an alkaliphilic bacterium isolated from Lonar Lake, India.</title>
        <authorList>
            <person name="Joshi A."/>
            <person name="Thite S."/>
        </authorList>
    </citation>
    <scope>NUCLEOTIDE SEQUENCE [LARGE SCALE GENOMIC DNA]</scope>
    <source>
        <strain evidence="3 4">MEB004</strain>
    </source>
</reference>
<feature type="compositionally biased region" description="Low complexity" evidence="1">
    <location>
        <begin position="76"/>
        <end position="87"/>
    </location>
</feature>
<evidence type="ECO:0000256" key="1">
    <source>
        <dbReference type="SAM" id="MobiDB-lite"/>
    </source>
</evidence>
<dbReference type="RefSeq" id="WP_330086096.1">
    <property type="nucleotide sequence ID" value="NZ_JAUGZK010000001.1"/>
</dbReference>
<gene>
    <name evidence="3" type="ORF">QWF21_00615</name>
</gene>
<feature type="region of interest" description="Disordered" evidence="1">
    <location>
        <begin position="70"/>
        <end position="96"/>
    </location>
</feature>
<proteinExistence type="predicted"/>
<sequence>MIEAYLGEIRMFAGNYAPEGWAFCAGQELAISSNTALFSILGTSYGGNGTTTFKLPNLQGRVPISAGQSPGFSHFQVGQSGGQEQQSLTPAQMPPHSHAIDLHATAAVTIAQQASSEAANASTPGETVVPAKIMSGFNATNAYSSSPNTTLKPMSGNAAVELKGSSGNAGAGAPVSLMQPYTAVSFIIALQGIYPSRS</sequence>
<organism evidence="3 4">
    <name type="scientific">Alkalimonas mucilaginosa</name>
    <dbReference type="NCBI Taxonomy" id="3057676"/>
    <lineage>
        <taxon>Bacteria</taxon>
        <taxon>Pseudomonadati</taxon>
        <taxon>Pseudomonadota</taxon>
        <taxon>Gammaproteobacteria</taxon>
        <taxon>Alkalimonas</taxon>
    </lineage>
</organism>
<evidence type="ECO:0000313" key="3">
    <source>
        <dbReference type="EMBL" id="MEE2022732.1"/>
    </source>
</evidence>
<dbReference type="Pfam" id="PF07484">
    <property type="entry name" value="Collar"/>
    <property type="match status" value="1"/>
</dbReference>
<protein>
    <submittedName>
        <fullName evidence="3">Tail fiber protein</fullName>
    </submittedName>
</protein>
<dbReference type="InterPro" id="IPR011083">
    <property type="entry name" value="Phage_tail_collar_dom"/>
</dbReference>
<keyword evidence="4" id="KW-1185">Reference proteome</keyword>